<dbReference type="Pfam" id="PF00591">
    <property type="entry name" value="Glycos_transf_3"/>
    <property type="match status" value="1"/>
</dbReference>
<evidence type="ECO:0000256" key="6">
    <source>
        <dbReference type="ARBA" id="ARBA00023141"/>
    </source>
</evidence>
<dbReference type="GO" id="GO:0000162">
    <property type="term" value="P:L-tryptophan biosynthetic process"/>
    <property type="evidence" value="ECO:0007669"/>
    <property type="project" value="UniProtKB-UniRule"/>
</dbReference>
<dbReference type="Proteomes" id="UP001196068">
    <property type="component" value="Unassembled WGS sequence"/>
</dbReference>
<dbReference type="EC" id="2.4.2.18" evidence="9"/>
<dbReference type="SUPFAM" id="SSF47648">
    <property type="entry name" value="Nucleoside phosphorylase/phosphoribosyltransferase N-terminal domain"/>
    <property type="match status" value="1"/>
</dbReference>
<evidence type="ECO:0000256" key="8">
    <source>
        <dbReference type="ARBA" id="ARBA00061188"/>
    </source>
</evidence>
<comment type="function">
    <text evidence="9">Catalyzes the transfer of the phosphoribosyl group of 5-phosphorylribose-1-pyrophosphate (PRPP) to anthranilate to yield N-(5'-phosphoribosyl)-anthranilate (PRA).</text>
</comment>
<feature type="binding site" evidence="9">
    <location>
        <position position="228"/>
    </location>
    <ligand>
        <name>Mg(2+)</name>
        <dbReference type="ChEBI" id="CHEBI:18420"/>
        <label>1</label>
    </ligand>
</feature>
<evidence type="ECO:0000313" key="13">
    <source>
        <dbReference type="Proteomes" id="UP001196068"/>
    </source>
</evidence>
<dbReference type="GO" id="GO:0005829">
    <property type="term" value="C:cytosol"/>
    <property type="evidence" value="ECO:0007669"/>
    <property type="project" value="TreeGrafter"/>
</dbReference>
<feature type="binding site" evidence="9">
    <location>
        <position position="83"/>
    </location>
    <ligand>
        <name>5-phospho-alpha-D-ribose 1-diphosphate</name>
        <dbReference type="ChEBI" id="CHEBI:58017"/>
    </ligand>
</feature>
<evidence type="ECO:0000256" key="5">
    <source>
        <dbReference type="ARBA" id="ARBA00022822"/>
    </source>
</evidence>
<dbReference type="InterPro" id="IPR000312">
    <property type="entry name" value="Glycosyl_Trfase_fam3"/>
</dbReference>
<evidence type="ECO:0000256" key="4">
    <source>
        <dbReference type="ARBA" id="ARBA00022679"/>
    </source>
</evidence>
<evidence type="ECO:0000256" key="3">
    <source>
        <dbReference type="ARBA" id="ARBA00022676"/>
    </source>
</evidence>
<keyword evidence="4 9" id="KW-0808">Transferase</keyword>
<dbReference type="Gene3D" id="3.40.1030.10">
    <property type="entry name" value="Nucleoside phosphorylase/phosphoribosyltransferase catalytic domain"/>
    <property type="match status" value="1"/>
</dbReference>
<name>A0AAF1K6G9_9PROT</name>
<gene>
    <name evidence="9 12" type="primary">trpD</name>
    <name evidence="12" type="ORF">GXW79_16545</name>
</gene>
<feature type="binding site" evidence="9">
    <location>
        <begin position="111"/>
        <end position="119"/>
    </location>
    <ligand>
        <name>5-phospho-alpha-D-ribose 1-diphosphate</name>
        <dbReference type="ChEBI" id="CHEBI:58017"/>
    </ligand>
</feature>
<dbReference type="InterPro" id="IPR005940">
    <property type="entry name" value="Anthranilate_Pribosyl_Tfrase"/>
</dbReference>
<feature type="domain" description="Glycosyl transferase family 3 N-terminal" evidence="11">
    <location>
        <begin position="7"/>
        <end position="68"/>
    </location>
</feature>
<comment type="caution">
    <text evidence="12">The sequence shown here is derived from an EMBL/GenBank/DDBJ whole genome shotgun (WGS) entry which is preliminary data.</text>
</comment>
<dbReference type="FunFam" id="3.40.1030.10:FF:000002">
    <property type="entry name" value="Anthranilate phosphoribosyltransferase"/>
    <property type="match status" value="1"/>
</dbReference>
<feature type="binding site" evidence="9">
    <location>
        <position position="114"/>
    </location>
    <ligand>
        <name>anthranilate</name>
        <dbReference type="ChEBI" id="CHEBI:16567"/>
        <label>1</label>
    </ligand>
</feature>
<accession>A0AAF1K6G9</accession>
<reference evidence="12" key="1">
    <citation type="submission" date="2020-01" db="EMBL/GenBank/DDBJ databases">
        <authorList>
            <person name="Rat A."/>
        </authorList>
    </citation>
    <scope>NUCLEOTIDE SEQUENCE</scope>
    <source>
        <strain evidence="12">LMG 28251</strain>
    </source>
</reference>
<keyword evidence="5 9" id="KW-0822">Tryptophan biosynthesis</keyword>
<feature type="domain" description="Glycosyl transferase family 3" evidence="10">
    <location>
        <begin position="78"/>
        <end position="326"/>
    </location>
</feature>
<comment type="pathway">
    <text evidence="1 9">Amino-acid biosynthesis; L-tryptophan biosynthesis; L-tryptophan from chorismate: step 2/5.</text>
</comment>
<reference evidence="12" key="2">
    <citation type="journal article" date="2021" name="Syst. Appl. Microbiol.">
        <title>Roseomonas hellenica sp. nov., isolated from roots of wild-growing Alkanna tinctoria.</title>
        <authorList>
            <person name="Rat A."/>
            <person name="Naranjo H.D."/>
            <person name="Lebbe L."/>
            <person name="Cnockaert M."/>
            <person name="Krigas N."/>
            <person name="Grigoriadou K."/>
            <person name="Maloupa E."/>
            <person name="Willems A."/>
        </authorList>
    </citation>
    <scope>NUCLEOTIDE SEQUENCE</scope>
    <source>
        <strain evidence="12">LMG 28251</strain>
    </source>
</reference>
<comment type="catalytic activity">
    <reaction evidence="7 9">
        <text>N-(5-phospho-beta-D-ribosyl)anthranilate + diphosphate = 5-phospho-alpha-D-ribose 1-diphosphate + anthranilate</text>
        <dbReference type="Rhea" id="RHEA:11768"/>
        <dbReference type="ChEBI" id="CHEBI:16567"/>
        <dbReference type="ChEBI" id="CHEBI:18277"/>
        <dbReference type="ChEBI" id="CHEBI:33019"/>
        <dbReference type="ChEBI" id="CHEBI:58017"/>
        <dbReference type="EC" id="2.4.2.18"/>
    </reaction>
</comment>
<comment type="subunit">
    <text evidence="9">Homodimer.</text>
</comment>
<dbReference type="Gene3D" id="1.20.970.10">
    <property type="entry name" value="Transferase, Pyrimidine Nucleoside Phosphorylase, Chain C"/>
    <property type="match status" value="1"/>
</dbReference>
<evidence type="ECO:0000259" key="11">
    <source>
        <dbReference type="Pfam" id="PF02885"/>
    </source>
</evidence>
<comment type="cofactor">
    <cofactor evidence="9">
        <name>Mg(2+)</name>
        <dbReference type="ChEBI" id="CHEBI:18420"/>
    </cofactor>
    <text evidence="9">Binds 2 magnesium ions per monomer.</text>
</comment>
<dbReference type="PANTHER" id="PTHR43285:SF2">
    <property type="entry name" value="ANTHRANILATE PHOSPHORIBOSYLTRANSFERASE"/>
    <property type="match status" value="1"/>
</dbReference>
<feature type="binding site" evidence="9">
    <location>
        <position position="169"/>
    </location>
    <ligand>
        <name>anthranilate</name>
        <dbReference type="ChEBI" id="CHEBI:16567"/>
        <label>2</label>
    </ligand>
</feature>
<keyword evidence="13" id="KW-1185">Reference proteome</keyword>
<feature type="binding site" evidence="9">
    <location>
        <position position="228"/>
    </location>
    <ligand>
        <name>Mg(2+)</name>
        <dbReference type="ChEBI" id="CHEBI:18420"/>
        <label>2</label>
    </ligand>
</feature>
<keyword evidence="9" id="KW-0460">Magnesium</keyword>
<keyword evidence="9" id="KW-0479">Metal-binding</keyword>
<comment type="caution">
    <text evidence="9">Lacks conserved residue(s) required for the propagation of feature annotation.</text>
</comment>
<evidence type="ECO:0000256" key="9">
    <source>
        <dbReference type="HAMAP-Rule" id="MF_00211"/>
    </source>
</evidence>
<feature type="binding site" evidence="9">
    <location>
        <begin position="93"/>
        <end position="96"/>
    </location>
    <ligand>
        <name>5-phospho-alpha-D-ribose 1-diphosphate</name>
        <dbReference type="ChEBI" id="CHEBI:58017"/>
    </ligand>
</feature>
<evidence type="ECO:0000256" key="2">
    <source>
        <dbReference type="ARBA" id="ARBA00022605"/>
    </source>
</evidence>
<dbReference type="RefSeq" id="WP_211875557.1">
    <property type="nucleotide sequence ID" value="NZ_JAAEDH010000021.1"/>
</dbReference>
<dbReference type="GO" id="GO:0004048">
    <property type="term" value="F:anthranilate phosphoribosyltransferase activity"/>
    <property type="evidence" value="ECO:0007669"/>
    <property type="project" value="UniProtKB-UniRule"/>
</dbReference>
<dbReference type="InterPro" id="IPR035902">
    <property type="entry name" value="Nuc_phospho_transferase"/>
</dbReference>
<feature type="binding site" evidence="9">
    <location>
        <position position="123"/>
    </location>
    <ligand>
        <name>5-phospho-alpha-D-ribose 1-diphosphate</name>
        <dbReference type="ChEBI" id="CHEBI:58017"/>
    </ligand>
</feature>
<proteinExistence type="inferred from homology"/>
<dbReference type="AlphaFoldDB" id="A0AAF1K6G9"/>
<keyword evidence="6 9" id="KW-0057">Aromatic amino acid biosynthesis</keyword>
<dbReference type="NCBIfam" id="TIGR01245">
    <property type="entry name" value="trpD"/>
    <property type="match status" value="1"/>
</dbReference>
<sequence>MDAPSLKPVLARLAGGETLSAAEAELAFGIIMQGEATPSQIAGLLMAMRVRGETVAEMVGAVRAMRARMVGIDAPPGAMDIVGTGGDSAGTLNISTAAAFVLAGAGVPVAKHGNRAVSSKSGAADAITALGIGLDTPVESLGMILRDVGMVFLMAPRHHAALRHAAGPRGEMGVRTIFNLLGPLANPARVTRQMTGAFAPQWLRPMAETLAELGTERAWLVHGLGLDELTLAGESQVAALEDGAIREFTVTPEDAGLPRADIAAIQGGDAAHNAAALVALLQGAHGAYRDVVVLNTAAGLVVAGQASDLRAGAALAARAIDSGAALDILHRLRRACPPKDSPP</sequence>
<feature type="binding site" evidence="9">
    <location>
        <begin position="86"/>
        <end position="87"/>
    </location>
    <ligand>
        <name>5-phospho-alpha-D-ribose 1-diphosphate</name>
        <dbReference type="ChEBI" id="CHEBI:58017"/>
    </ligand>
</feature>
<keyword evidence="3 9" id="KW-0328">Glycosyltransferase</keyword>
<dbReference type="EMBL" id="JAAEDH010000021">
    <property type="protein sequence ID" value="MBR0656691.1"/>
    <property type="molecule type" value="Genomic_DNA"/>
</dbReference>
<feature type="binding site" evidence="9">
    <location>
        <position position="227"/>
    </location>
    <ligand>
        <name>Mg(2+)</name>
        <dbReference type="ChEBI" id="CHEBI:18420"/>
        <label>2</label>
    </ligand>
</feature>
<dbReference type="HAMAP" id="MF_00211">
    <property type="entry name" value="TrpD"/>
    <property type="match status" value="1"/>
</dbReference>
<dbReference type="InterPro" id="IPR017459">
    <property type="entry name" value="Glycosyl_Trfase_fam3_N_dom"/>
</dbReference>
<dbReference type="PANTHER" id="PTHR43285">
    <property type="entry name" value="ANTHRANILATE PHOSPHORIBOSYLTRANSFERASE"/>
    <property type="match status" value="1"/>
</dbReference>
<protein>
    <recommendedName>
        <fullName evidence="9">Anthranilate phosphoribosyltransferase</fullName>
        <ecNumber evidence="9">2.4.2.18</ecNumber>
    </recommendedName>
</protein>
<comment type="similarity">
    <text evidence="8">In the C-terminal section; belongs to the anthranilate phosphoribosyltransferase family.</text>
</comment>
<evidence type="ECO:0000256" key="7">
    <source>
        <dbReference type="ARBA" id="ARBA00052328"/>
    </source>
</evidence>
<comment type="similarity">
    <text evidence="9">Belongs to the anthranilate phosphoribosyltransferase family.</text>
</comment>
<dbReference type="GO" id="GO:0000287">
    <property type="term" value="F:magnesium ion binding"/>
    <property type="evidence" value="ECO:0007669"/>
    <property type="project" value="UniProtKB-UniRule"/>
</dbReference>
<dbReference type="InterPro" id="IPR036320">
    <property type="entry name" value="Glycosyl_Trfase_fam3_N_dom_sf"/>
</dbReference>
<organism evidence="12 13">
    <name type="scientific">Plastoroseomonas arctica</name>
    <dbReference type="NCBI Taxonomy" id="1509237"/>
    <lineage>
        <taxon>Bacteria</taxon>
        <taxon>Pseudomonadati</taxon>
        <taxon>Pseudomonadota</taxon>
        <taxon>Alphaproteobacteria</taxon>
        <taxon>Acetobacterales</taxon>
        <taxon>Acetobacteraceae</taxon>
        <taxon>Plastoroseomonas</taxon>
    </lineage>
</organism>
<keyword evidence="2 9" id="KW-0028">Amino-acid biosynthesis</keyword>
<feature type="binding site" evidence="9">
    <location>
        <position position="83"/>
    </location>
    <ligand>
        <name>anthranilate</name>
        <dbReference type="ChEBI" id="CHEBI:16567"/>
        <label>1</label>
    </ligand>
</feature>
<evidence type="ECO:0000256" key="1">
    <source>
        <dbReference type="ARBA" id="ARBA00004907"/>
    </source>
</evidence>
<evidence type="ECO:0000259" key="10">
    <source>
        <dbReference type="Pfam" id="PF00591"/>
    </source>
</evidence>
<evidence type="ECO:0000313" key="12">
    <source>
        <dbReference type="EMBL" id="MBR0656691.1"/>
    </source>
</evidence>
<dbReference type="Pfam" id="PF02885">
    <property type="entry name" value="Glycos_trans_3N"/>
    <property type="match status" value="1"/>
</dbReference>
<feature type="binding site" evidence="9">
    <location>
        <position position="91"/>
    </location>
    <ligand>
        <name>5-phospho-alpha-D-ribose 1-diphosphate</name>
        <dbReference type="ChEBI" id="CHEBI:58017"/>
    </ligand>
</feature>
<feature type="binding site" evidence="9">
    <location>
        <position position="95"/>
    </location>
    <ligand>
        <name>Mg(2+)</name>
        <dbReference type="ChEBI" id="CHEBI:18420"/>
        <label>1</label>
    </ligand>
</feature>
<dbReference type="SUPFAM" id="SSF52418">
    <property type="entry name" value="Nucleoside phosphorylase/phosphoribosyltransferase catalytic domain"/>
    <property type="match status" value="1"/>
</dbReference>